<dbReference type="InterPro" id="IPR003646">
    <property type="entry name" value="SH3-like_bac-type"/>
</dbReference>
<feature type="signal peptide" evidence="1">
    <location>
        <begin position="1"/>
        <end position="30"/>
    </location>
</feature>
<evidence type="ECO:0000256" key="1">
    <source>
        <dbReference type="SAM" id="SignalP"/>
    </source>
</evidence>
<organism evidence="3 4">
    <name type="scientific">Sphingobacterium hotanense</name>
    <dbReference type="NCBI Taxonomy" id="649196"/>
    <lineage>
        <taxon>Bacteria</taxon>
        <taxon>Pseudomonadati</taxon>
        <taxon>Bacteroidota</taxon>
        <taxon>Sphingobacteriia</taxon>
        <taxon>Sphingobacteriales</taxon>
        <taxon>Sphingobacteriaceae</taxon>
        <taxon>Sphingobacterium</taxon>
    </lineage>
</organism>
<comment type="caution">
    <text evidence="3">The sequence shown here is derived from an EMBL/GenBank/DDBJ whole genome shotgun (WGS) entry which is preliminary data.</text>
</comment>
<evidence type="ECO:0000259" key="2">
    <source>
        <dbReference type="Pfam" id="PF08239"/>
    </source>
</evidence>
<proteinExistence type="predicted"/>
<reference evidence="3" key="2">
    <citation type="journal article" date="2022" name="Sci. Total Environ.">
        <title>Prevalence, transmission, and molecular epidemiology of tet(X)-positive bacteria among humans, animals, and environmental niches in China: An epidemiological, and genomic-based study.</title>
        <authorList>
            <person name="Dong N."/>
            <person name="Zeng Y."/>
            <person name="Cai C."/>
            <person name="Sun C."/>
            <person name="Lu J."/>
            <person name="Liu C."/>
            <person name="Zhou H."/>
            <person name="Sun Q."/>
            <person name="Shu L."/>
            <person name="Wang H."/>
            <person name="Wang Y."/>
            <person name="Wang S."/>
            <person name="Wu C."/>
            <person name="Chan E.W."/>
            <person name="Chen G."/>
            <person name="Shen Z."/>
            <person name="Chen S."/>
            <person name="Zhang R."/>
        </authorList>
    </citation>
    <scope>NUCLEOTIDE SEQUENCE</scope>
    <source>
        <strain evidence="3">R1692</strain>
    </source>
</reference>
<dbReference type="Gene3D" id="2.30.30.40">
    <property type="entry name" value="SH3 Domains"/>
    <property type="match status" value="1"/>
</dbReference>
<accession>A0ABT7NT83</accession>
<dbReference type="RefSeq" id="WP_286652445.1">
    <property type="nucleotide sequence ID" value="NZ_JACAGK010000095.1"/>
</dbReference>
<evidence type="ECO:0000313" key="3">
    <source>
        <dbReference type="EMBL" id="MDM1050422.1"/>
    </source>
</evidence>
<protein>
    <submittedName>
        <fullName evidence="3">SH3 domain-containing protein</fullName>
    </submittedName>
</protein>
<dbReference type="Proteomes" id="UP001170954">
    <property type="component" value="Unassembled WGS sequence"/>
</dbReference>
<reference evidence="3" key="1">
    <citation type="submission" date="2020-06" db="EMBL/GenBank/DDBJ databases">
        <authorList>
            <person name="Dong N."/>
        </authorList>
    </citation>
    <scope>NUCLEOTIDE SEQUENCE</scope>
    <source>
        <strain evidence="3">R1692</strain>
    </source>
</reference>
<dbReference type="EMBL" id="JACAGK010000095">
    <property type="protein sequence ID" value="MDM1050422.1"/>
    <property type="molecule type" value="Genomic_DNA"/>
</dbReference>
<dbReference type="Pfam" id="PF08239">
    <property type="entry name" value="SH3_3"/>
    <property type="match status" value="1"/>
</dbReference>
<name>A0ABT7NT83_9SPHI</name>
<feature type="domain" description="SH3b" evidence="2">
    <location>
        <begin position="62"/>
        <end position="125"/>
    </location>
</feature>
<evidence type="ECO:0000313" key="4">
    <source>
        <dbReference type="Proteomes" id="UP001170954"/>
    </source>
</evidence>
<gene>
    <name evidence="3" type="ORF">HX018_19465</name>
</gene>
<keyword evidence="4" id="KW-1185">Reference proteome</keyword>
<sequence>MNLKYIPSYRLLASLFLISFLCFQSQFTFAQEEVPTAFVVADDYNLWYVNTEKEAAIFANMAYVRKMPSTKSALVDSIPMGTPIRFLENGGYNAMQLRGMYLPWYKIAYEVNNQQKTGYIWVGLVSLDKKVDPATGNTFLYGIAWHNNEENYDWVEAKVFDKNQQLIAKSSFANYRGEQSYTTSELIDSENLKDSKLIYNVTFSGEACGIPTTTYGFAWDGMDLNVLPKISSVSDAGVYYYSEELEFPKKHKKGNQLIIKKMEEGEVIDDTKEELEFNIKKSEERYSWDGKKYHLMP</sequence>
<feature type="chain" id="PRO_5046744254" evidence="1">
    <location>
        <begin position="31"/>
        <end position="297"/>
    </location>
</feature>
<keyword evidence="1" id="KW-0732">Signal</keyword>